<dbReference type="Pfam" id="PF17991">
    <property type="entry name" value="Thioredoxin_10"/>
    <property type="match status" value="1"/>
</dbReference>
<dbReference type="Pfam" id="PF08534">
    <property type="entry name" value="Redoxin"/>
    <property type="match status" value="1"/>
</dbReference>
<evidence type="ECO:0000313" key="3">
    <source>
        <dbReference type="EMBL" id="GHC76184.1"/>
    </source>
</evidence>
<comment type="caution">
    <text evidence="3">The sequence shown here is derived from an EMBL/GenBank/DDBJ whole genome shotgun (WGS) entry which is preliminary data.</text>
</comment>
<dbReference type="InterPro" id="IPR036249">
    <property type="entry name" value="Thioredoxin-like_sf"/>
</dbReference>
<dbReference type="RefSeq" id="WP_189686340.1">
    <property type="nucleotide sequence ID" value="NZ_BMYK01000003.1"/>
</dbReference>
<organism evidence="3 4">
    <name type="scientific">Pseudorhodoferax aquiterrae</name>
    <dbReference type="NCBI Taxonomy" id="747304"/>
    <lineage>
        <taxon>Bacteria</taxon>
        <taxon>Pseudomonadati</taxon>
        <taxon>Pseudomonadota</taxon>
        <taxon>Betaproteobacteria</taxon>
        <taxon>Burkholderiales</taxon>
        <taxon>Comamonadaceae</taxon>
    </lineage>
</organism>
<feature type="domain" description="Thioredoxin" evidence="2">
    <location>
        <begin position="243"/>
        <end position="394"/>
    </location>
</feature>
<dbReference type="InterPro" id="IPR050553">
    <property type="entry name" value="Thioredoxin_ResA/DsbE_sf"/>
</dbReference>
<keyword evidence="1" id="KW-1133">Transmembrane helix</keyword>
<keyword evidence="1" id="KW-0812">Transmembrane</keyword>
<accession>A0ABQ3FY87</accession>
<name>A0ABQ3FY87_9BURK</name>
<keyword evidence="4" id="KW-1185">Reference proteome</keyword>
<keyword evidence="1" id="KW-0472">Membrane</keyword>
<dbReference type="CDD" id="cd03012">
    <property type="entry name" value="TlpA_like_DipZ_like"/>
    <property type="match status" value="1"/>
</dbReference>
<feature type="transmembrane region" description="Helical" evidence="1">
    <location>
        <begin position="6"/>
        <end position="28"/>
    </location>
</feature>
<dbReference type="Gene3D" id="2.60.120.260">
    <property type="entry name" value="Galactose-binding domain-like"/>
    <property type="match status" value="1"/>
</dbReference>
<dbReference type="InterPro" id="IPR013766">
    <property type="entry name" value="Thioredoxin_domain"/>
</dbReference>
<dbReference type="InterPro" id="IPR041017">
    <property type="entry name" value="Thioredoxin_10"/>
</dbReference>
<dbReference type="SUPFAM" id="SSF52833">
    <property type="entry name" value="Thioredoxin-like"/>
    <property type="match status" value="1"/>
</dbReference>
<feature type="transmembrane region" description="Helical" evidence="1">
    <location>
        <begin position="118"/>
        <end position="141"/>
    </location>
</feature>
<dbReference type="InterPro" id="IPR013740">
    <property type="entry name" value="Redoxin"/>
</dbReference>
<feature type="transmembrane region" description="Helical" evidence="1">
    <location>
        <begin position="153"/>
        <end position="174"/>
    </location>
</feature>
<dbReference type="PANTHER" id="PTHR42852:SF13">
    <property type="entry name" value="PROTEIN DIPZ"/>
    <property type="match status" value="1"/>
</dbReference>
<protein>
    <submittedName>
        <fullName evidence="3">Cytochrome C biogenesis protein DipZ</fullName>
    </submittedName>
</protein>
<dbReference type="PROSITE" id="PS51352">
    <property type="entry name" value="THIOREDOXIN_2"/>
    <property type="match status" value="1"/>
</dbReference>
<feature type="transmembrane region" description="Helical" evidence="1">
    <location>
        <begin position="70"/>
        <end position="97"/>
    </location>
</feature>
<feature type="transmembrane region" description="Helical" evidence="1">
    <location>
        <begin position="40"/>
        <end position="64"/>
    </location>
</feature>
<sequence>MTLAILAFVAGMLTVLSPCILPVLPFVFARHDRPFVQGQLPLLAGLATSFALVASLGAVAGAWAVQLNLVGRWIALAALALFAASLLSSRLAAWWSAPLVRAGARLAATQDSRSWRGALLLGLATGLIWTPCAGPVLGLVLSTAALAGPGVHTSWLLLSYGAGAAVALGLGLRMGARPLAALKARLLPGAAGRRAAGVAMLAAVAAVATGLDTAVLARSTAPGAAGLEAGLLQRVLPQAHAEQPQPSRLPVESTRANLEGGTQWLNGAPQSIPALRGKVVLVNFWTYSCVNCLRTLPYVKAWAQKYADRGLVVVGVHTPEFAFEKETGHVQRALRDLQIGYPVVQDNGYRIWRNFGNQYWPALYFIDAQGRVRHHQFGEGGYAASERVIEELLREAGSPAPDSAAPQVQADTRGLGLAADAATLRSPETYLGYEKGSAPRVAGGIVTDQPAPYQPAALQTNSWSLAGTWTLRPEYVEGAEAGGRLAVRFQARDANLVLGRADAAGPLRFRLTLDGQPPGADHGADVDAEGNGVVDATRLYQLVRQGGAVKARTVEIRFLDAGARGYAFTFG</sequence>
<evidence type="ECO:0000256" key="1">
    <source>
        <dbReference type="SAM" id="Phobius"/>
    </source>
</evidence>
<gene>
    <name evidence="3" type="ORF">GCM10007320_15180</name>
</gene>
<proteinExistence type="predicted"/>
<dbReference type="Proteomes" id="UP000626210">
    <property type="component" value="Unassembled WGS sequence"/>
</dbReference>
<dbReference type="Gene3D" id="3.40.30.10">
    <property type="entry name" value="Glutaredoxin"/>
    <property type="match status" value="1"/>
</dbReference>
<reference evidence="4" key="1">
    <citation type="journal article" date="2019" name="Int. J. Syst. Evol. Microbiol.">
        <title>The Global Catalogue of Microorganisms (GCM) 10K type strain sequencing project: providing services to taxonomists for standard genome sequencing and annotation.</title>
        <authorList>
            <consortium name="The Broad Institute Genomics Platform"/>
            <consortium name="The Broad Institute Genome Sequencing Center for Infectious Disease"/>
            <person name="Wu L."/>
            <person name="Ma J."/>
        </authorList>
    </citation>
    <scope>NUCLEOTIDE SEQUENCE [LARGE SCALE GENOMIC DNA]</scope>
    <source>
        <strain evidence="4">KCTC 23314</strain>
    </source>
</reference>
<evidence type="ECO:0000313" key="4">
    <source>
        <dbReference type="Proteomes" id="UP000626210"/>
    </source>
</evidence>
<evidence type="ECO:0000259" key="2">
    <source>
        <dbReference type="PROSITE" id="PS51352"/>
    </source>
</evidence>
<feature type="transmembrane region" description="Helical" evidence="1">
    <location>
        <begin position="195"/>
        <end position="217"/>
    </location>
</feature>
<dbReference type="EMBL" id="BMYK01000003">
    <property type="protein sequence ID" value="GHC76184.1"/>
    <property type="molecule type" value="Genomic_DNA"/>
</dbReference>
<dbReference type="PANTHER" id="PTHR42852">
    <property type="entry name" value="THIOL:DISULFIDE INTERCHANGE PROTEIN DSBE"/>
    <property type="match status" value="1"/>
</dbReference>